<evidence type="ECO:0000313" key="1">
    <source>
        <dbReference type="EMBL" id="KAA0704304.1"/>
    </source>
</evidence>
<comment type="caution">
    <text evidence="1">The sequence shown here is derived from an EMBL/GenBank/DDBJ whole genome shotgun (WGS) entry which is preliminary data.</text>
</comment>
<dbReference type="InterPro" id="IPR040261">
    <property type="entry name" value="FAM240"/>
</dbReference>
<protein>
    <recommendedName>
        <fullName evidence="3">Protein FAM240A</fullName>
    </recommendedName>
</protein>
<reference evidence="1 2" key="1">
    <citation type="journal article" date="2019" name="Mol. Ecol. Resour.">
        <title>Chromosome-level genome assembly of Triplophysa tibetana, a fish adapted to the harsh high-altitude environment of the Tibetan Plateau.</title>
        <authorList>
            <person name="Yang X."/>
            <person name="Liu H."/>
            <person name="Ma Z."/>
            <person name="Zou Y."/>
            <person name="Zou M."/>
            <person name="Mao Y."/>
            <person name="Li X."/>
            <person name="Wang H."/>
            <person name="Chen T."/>
            <person name="Wang W."/>
            <person name="Yang R."/>
        </authorList>
    </citation>
    <scope>NUCLEOTIDE SEQUENCE [LARGE SCALE GENOMIC DNA]</scope>
    <source>
        <strain evidence="1">TTIB1903HZAU</strain>
        <tissue evidence="1">Muscle</tissue>
    </source>
</reference>
<organism evidence="1 2">
    <name type="scientific">Triplophysa tibetana</name>
    <dbReference type="NCBI Taxonomy" id="1572043"/>
    <lineage>
        <taxon>Eukaryota</taxon>
        <taxon>Metazoa</taxon>
        <taxon>Chordata</taxon>
        <taxon>Craniata</taxon>
        <taxon>Vertebrata</taxon>
        <taxon>Euteleostomi</taxon>
        <taxon>Actinopterygii</taxon>
        <taxon>Neopterygii</taxon>
        <taxon>Teleostei</taxon>
        <taxon>Ostariophysi</taxon>
        <taxon>Cypriniformes</taxon>
        <taxon>Nemacheilidae</taxon>
        <taxon>Triplophysa</taxon>
    </lineage>
</organism>
<dbReference type="PANTHER" id="PTHR40387">
    <property type="entry name" value="PROTEIN FAM240B"/>
    <property type="match status" value="1"/>
</dbReference>
<evidence type="ECO:0008006" key="3">
    <source>
        <dbReference type="Google" id="ProtNLM"/>
    </source>
</evidence>
<dbReference type="AlphaFoldDB" id="A0A5A9N2M8"/>
<evidence type="ECO:0000313" key="2">
    <source>
        <dbReference type="Proteomes" id="UP000324632"/>
    </source>
</evidence>
<dbReference type="EMBL" id="SOYY01000023">
    <property type="protein sequence ID" value="KAA0704304.1"/>
    <property type="molecule type" value="Genomic_DNA"/>
</dbReference>
<name>A0A5A9N2M8_9TELE</name>
<dbReference type="PANTHER" id="PTHR40387:SF1">
    <property type="entry name" value="PROTEIN FAM240B"/>
    <property type="match status" value="1"/>
</dbReference>
<sequence>MMRWTEEQRSLCQRESSRWSYLRVHSTPLTTSRWTPCPPDASMMNSARIHDKCTLKKFWEQKIEKHVERKGNEDSRMKTSALSKLREEWILRLQNRNQHLIETTREEELRKAKRVQAILTA</sequence>
<gene>
    <name evidence="1" type="ORF">E1301_Tti000054</name>
</gene>
<accession>A0A5A9N2M8</accession>
<keyword evidence="2" id="KW-1185">Reference proteome</keyword>
<proteinExistence type="predicted"/>
<dbReference type="Proteomes" id="UP000324632">
    <property type="component" value="Chromosome 23"/>
</dbReference>